<comment type="caution">
    <text evidence="1">The sequence shown here is derived from an EMBL/GenBank/DDBJ whole genome shotgun (WGS) entry which is preliminary data.</text>
</comment>
<sequence length="99" mass="10948">MRCRVLHESVRRLLGGYSTSLLRRRMGSYDILIGSNDGSSLAVKENERNGRRFSAKFHSSSTVLTNDDEFGIILATPLGRSYATGSHLLGRLMGNQGNF</sequence>
<accession>A0AAV7HN24</accession>
<evidence type="ECO:0000313" key="2">
    <source>
        <dbReference type="Proteomes" id="UP000775213"/>
    </source>
</evidence>
<evidence type="ECO:0000313" key="1">
    <source>
        <dbReference type="EMBL" id="KAH0469659.1"/>
    </source>
</evidence>
<gene>
    <name evidence="1" type="ORF">IEQ34_001217</name>
</gene>
<dbReference type="Proteomes" id="UP000775213">
    <property type="component" value="Unassembled WGS sequence"/>
</dbReference>
<organism evidence="1 2">
    <name type="scientific">Dendrobium chrysotoxum</name>
    <name type="common">Orchid</name>
    <dbReference type="NCBI Taxonomy" id="161865"/>
    <lineage>
        <taxon>Eukaryota</taxon>
        <taxon>Viridiplantae</taxon>
        <taxon>Streptophyta</taxon>
        <taxon>Embryophyta</taxon>
        <taxon>Tracheophyta</taxon>
        <taxon>Spermatophyta</taxon>
        <taxon>Magnoliopsida</taxon>
        <taxon>Liliopsida</taxon>
        <taxon>Asparagales</taxon>
        <taxon>Orchidaceae</taxon>
        <taxon>Epidendroideae</taxon>
        <taxon>Malaxideae</taxon>
        <taxon>Dendrobiinae</taxon>
        <taxon>Dendrobium</taxon>
    </lineage>
</organism>
<name>A0AAV7HN24_DENCH</name>
<dbReference type="AlphaFoldDB" id="A0AAV7HN24"/>
<dbReference type="EMBL" id="JAGFBR010000002">
    <property type="protein sequence ID" value="KAH0469659.1"/>
    <property type="molecule type" value="Genomic_DNA"/>
</dbReference>
<reference evidence="1 2" key="1">
    <citation type="journal article" date="2021" name="Hortic Res">
        <title>Chromosome-scale assembly of the Dendrobium chrysotoxum genome enhances the understanding of orchid evolution.</title>
        <authorList>
            <person name="Zhang Y."/>
            <person name="Zhang G.Q."/>
            <person name="Zhang D."/>
            <person name="Liu X.D."/>
            <person name="Xu X.Y."/>
            <person name="Sun W.H."/>
            <person name="Yu X."/>
            <person name="Zhu X."/>
            <person name="Wang Z.W."/>
            <person name="Zhao X."/>
            <person name="Zhong W.Y."/>
            <person name="Chen H."/>
            <person name="Yin W.L."/>
            <person name="Huang T."/>
            <person name="Niu S.C."/>
            <person name="Liu Z.J."/>
        </authorList>
    </citation>
    <scope>NUCLEOTIDE SEQUENCE [LARGE SCALE GENOMIC DNA]</scope>
    <source>
        <strain evidence="1">Lindl</strain>
    </source>
</reference>
<proteinExistence type="predicted"/>
<protein>
    <submittedName>
        <fullName evidence="1">Uncharacterized protein</fullName>
    </submittedName>
</protein>
<keyword evidence="2" id="KW-1185">Reference proteome</keyword>